<feature type="domain" description="DUF5117" evidence="3">
    <location>
        <begin position="107"/>
        <end position="291"/>
    </location>
</feature>
<dbReference type="GO" id="GO:0008237">
    <property type="term" value="F:metallopeptidase activity"/>
    <property type="evidence" value="ECO:0007669"/>
    <property type="project" value="UniProtKB-KW"/>
</dbReference>
<protein>
    <submittedName>
        <fullName evidence="5">Zinc-dependent metalloprotease</fullName>
    </submittedName>
</protein>
<dbReference type="Pfam" id="PF17148">
    <property type="entry name" value="DUF5117"/>
    <property type="match status" value="1"/>
</dbReference>
<dbReference type="InterPro" id="IPR034032">
    <property type="entry name" value="Zn_MMP-like_bac"/>
</dbReference>
<dbReference type="Proteomes" id="UP000784286">
    <property type="component" value="Unassembled WGS sequence"/>
</dbReference>
<dbReference type="PANTHER" id="PTHR38478:SF1">
    <property type="entry name" value="ZINC DEPENDENT METALLOPROTEASE DOMAIN LIPOPROTEIN"/>
    <property type="match status" value="1"/>
</dbReference>
<feature type="chain" id="PRO_5038050999" evidence="1">
    <location>
        <begin position="21"/>
        <end position="865"/>
    </location>
</feature>
<evidence type="ECO:0000259" key="2">
    <source>
        <dbReference type="Pfam" id="PF16313"/>
    </source>
</evidence>
<feature type="domain" description="DUF5118" evidence="4">
    <location>
        <begin position="48"/>
        <end position="95"/>
    </location>
</feature>
<dbReference type="SUPFAM" id="SSF55486">
    <property type="entry name" value="Metalloproteases ('zincins'), catalytic domain"/>
    <property type="match status" value="1"/>
</dbReference>
<name>A0A948TM65_9BACT</name>
<dbReference type="InterPro" id="IPR033413">
    <property type="entry name" value="DUF5117"/>
</dbReference>
<dbReference type="AlphaFoldDB" id="A0A948TM65"/>
<keyword evidence="5" id="KW-0378">Hydrolase</keyword>
<evidence type="ECO:0000313" key="5">
    <source>
        <dbReference type="EMBL" id="MBU3855956.1"/>
    </source>
</evidence>
<feature type="signal peptide" evidence="1">
    <location>
        <begin position="1"/>
        <end position="20"/>
    </location>
</feature>
<feature type="domain" description="EcxA zinc-binding" evidence="2">
    <location>
        <begin position="424"/>
        <end position="741"/>
    </location>
</feature>
<evidence type="ECO:0000259" key="4">
    <source>
        <dbReference type="Pfam" id="PF17162"/>
    </source>
</evidence>
<accession>A0A948TM65</accession>
<evidence type="ECO:0000256" key="1">
    <source>
        <dbReference type="SAM" id="SignalP"/>
    </source>
</evidence>
<keyword evidence="5" id="KW-0482">Metalloprotease</keyword>
<gene>
    <name evidence="5" type="ORF">H9928_05255</name>
</gene>
<keyword evidence="5" id="KW-0645">Protease</keyword>
<dbReference type="Pfam" id="PF17162">
    <property type="entry name" value="DUF5118"/>
    <property type="match status" value="1"/>
</dbReference>
<keyword evidence="1" id="KW-0732">Signal</keyword>
<dbReference type="EMBL" id="JAHLFJ010000047">
    <property type="protein sequence ID" value="MBU3855956.1"/>
    <property type="molecule type" value="Genomic_DNA"/>
</dbReference>
<evidence type="ECO:0000313" key="6">
    <source>
        <dbReference type="Proteomes" id="UP000784286"/>
    </source>
</evidence>
<proteinExistence type="predicted"/>
<dbReference type="InterPro" id="IPR032534">
    <property type="entry name" value="EcxA_zinc-bd"/>
</dbReference>
<organism evidence="5 6">
    <name type="scientific">Candidatus Phocaeicola excrementipullorum</name>
    <dbReference type="NCBI Taxonomy" id="2838731"/>
    <lineage>
        <taxon>Bacteria</taxon>
        <taxon>Pseudomonadati</taxon>
        <taxon>Bacteroidota</taxon>
        <taxon>Bacteroidia</taxon>
        <taxon>Bacteroidales</taxon>
        <taxon>Bacteroidaceae</taxon>
        <taxon>Phocaeicola</taxon>
    </lineage>
</organism>
<reference evidence="5" key="1">
    <citation type="journal article" date="2021" name="PeerJ">
        <title>Extensive microbial diversity within the chicken gut microbiome revealed by metagenomics and culture.</title>
        <authorList>
            <person name="Gilroy R."/>
            <person name="Ravi A."/>
            <person name="Getino M."/>
            <person name="Pursley I."/>
            <person name="Horton D.L."/>
            <person name="Alikhan N.F."/>
            <person name="Baker D."/>
            <person name="Gharbi K."/>
            <person name="Hall N."/>
            <person name="Watson M."/>
            <person name="Adriaenssens E.M."/>
            <person name="Foster-Nyarko E."/>
            <person name="Jarju S."/>
            <person name="Secka A."/>
            <person name="Antonio M."/>
            <person name="Oren A."/>
            <person name="Chaudhuri R.R."/>
            <person name="La Ragione R."/>
            <person name="Hildebrand F."/>
            <person name="Pallen M.J."/>
        </authorList>
    </citation>
    <scope>NUCLEOTIDE SEQUENCE</scope>
    <source>
        <strain evidence="5">8470</strain>
    </source>
</reference>
<comment type="caution">
    <text evidence="5">The sequence shown here is derived from an EMBL/GenBank/DDBJ whole genome shotgun (WGS) entry which is preliminary data.</text>
</comment>
<dbReference type="CDD" id="cd04276">
    <property type="entry name" value="ZnMc_MMP_like_2"/>
    <property type="match status" value="1"/>
</dbReference>
<reference evidence="5" key="2">
    <citation type="submission" date="2021-04" db="EMBL/GenBank/DDBJ databases">
        <authorList>
            <person name="Gilroy R."/>
        </authorList>
    </citation>
    <scope>NUCLEOTIDE SEQUENCE</scope>
    <source>
        <strain evidence="5">8470</strain>
    </source>
</reference>
<sequence length="865" mass="97398">MRVCKVVILTLVVGMAEGFAFPSTVAAGQLRWFKKKKKESTEQVQKASPYEDLVKGSKVSKGMFSVYQKGNDYYFEVPVSLLGKEMLVVNKLQRVPSELNEAGVNRGVNYENQMVSIEWNKADNKLMFRQRRPLPLVSPEDAISQSVKDNFISPLIAGFKVEAINEDSTAVVIKVNDIYDGTETSINNVFTNINLGTSAIKNLSRILSIKSFANNVVATSELTTKVTEGTTSVYVTVEVSSSLLLLPDVPMQGRFDNQKVGYFTNPLLSFSDRQQGTDKKHFITRWRLEPKPEDREAYLSGQLVEPARPIVFYIDNSTPYQWRPYIKKGIEEWQAAFEQAGFKNAIQAREMSDSIAIDADDVNYSVVTYAASEKKNAMGPSILDPRSGEILEADIMWWHNVLSMVREWITVQTGAVCPAARNVQLPDSLMGDAIRFVACHEVGHSLGLRHNMMASAAFPTDSLRSATFTSRMNSTSSSIMDYARFNYVAQPGDGVKVLSPHIGPYDKFAIEYGYRWYGKNSPEEEKDLLYDLLSKYTGKLYKYSEAQDVRDAVDPRAQNEDLGDDPVRSSLYGIANLKRIVPEILKWTTTGEKGQTYEDASRLYYAVINQWNNYLYHVLANIGGIYIENTTVGDGVKTYTFVEKSRQKEALRFLIDQVLTYPAWLFDTEVGQYTYLLRDTPNGVQENAPAQILKNAQAYILWDLLGNNRLMRMIENEYENGKDAFTVVEMMDELHRSLFGVTERGGNPDVMERSLQKNFLDALMTAAAEPEAVKINKKLAGGHCLFACGEAECSNGESDERMGAPRVLNFYGSQLTRISDAISVKRGELLRIRKLLQKRLGTSDMAVRYHYEDMILRINTALGIN</sequence>
<dbReference type="Gene3D" id="3.40.390.10">
    <property type="entry name" value="Collagenase (Catalytic Domain)"/>
    <property type="match status" value="1"/>
</dbReference>
<dbReference type="InterPro" id="IPR024079">
    <property type="entry name" value="MetalloPept_cat_dom_sf"/>
</dbReference>
<dbReference type="InterPro" id="IPR033428">
    <property type="entry name" value="DUF5118"/>
</dbReference>
<evidence type="ECO:0000259" key="3">
    <source>
        <dbReference type="Pfam" id="PF17148"/>
    </source>
</evidence>
<dbReference type="Pfam" id="PF16313">
    <property type="entry name" value="DUF4953"/>
    <property type="match status" value="1"/>
</dbReference>
<dbReference type="PANTHER" id="PTHR38478">
    <property type="entry name" value="PEPTIDASE M1A AND M12B"/>
    <property type="match status" value="1"/>
</dbReference>